<proteinExistence type="predicted"/>
<evidence type="ECO:0000313" key="2">
    <source>
        <dbReference type="EMBL" id="AUX41726.1"/>
    </source>
</evidence>
<protein>
    <submittedName>
        <fullName evidence="2">Uncharacterized protein</fullName>
    </submittedName>
</protein>
<feature type="compositionally biased region" description="Basic and acidic residues" evidence="1">
    <location>
        <begin position="264"/>
        <end position="276"/>
    </location>
</feature>
<organism evidence="2 3">
    <name type="scientific">Sorangium cellulosum</name>
    <name type="common">Polyangium cellulosum</name>
    <dbReference type="NCBI Taxonomy" id="56"/>
    <lineage>
        <taxon>Bacteria</taxon>
        <taxon>Pseudomonadati</taxon>
        <taxon>Myxococcota</taxon>
        <taxon>Polyangia</taxon>
        <taxon>Polyangiales</taxon>
        <taxon>Polyangiaceae</taxon>
        <taxon>Sorangium</taxon>
    </lineage>
</organism>
<accession>A0A2L0ER07</accession>
<dbReference type="EMBL" id="CP012673">
    <property type="protein sequence ID" value="AUX41726.1"/>
    <property type="molecule type" value="Genomic_DNA"/>
</dbReference>
<feature type="region of interest" description="Disordered" evidence="1">
    <location>
        <begin position="244"/>
        <end position="276"/>
    </location>
</feature>
<sequence length="276" mass="29493">MGDSHDLVSPPDPRCASGAAVEPATALRLANKAAARARRHPNADDARDVAADALVLFLEKKRPLCERSILAAIKHLTRRASRRAALDWAARALARQEEESDLAQASLDAPDGSGPPAERGQPFSRTFADGSTVRLDGALCEADIVDLTLERPDGSVIRGREALDAAHRSLLAERASACGARQVGNARRAVAALSRDALLLSVVGLPWQEALAQLAAHGVHVSRDGLRSGQRAARLRCMGLAAHGTRRGSDTGLTVRDASHRRHIKDEQDEHSQPSR</sequence>
<feature type="region of interest" description="Disordered" evidence="1">
    <location>
        <begin position="1"/>
        <end position="20"/>
    </location>
</feature>
<name>A0A2L0ER07_SORCE</name>
<evidence type="ECO:0000313" key="3">
    <source>
        <dbReference type="Proteomes" id="UP000238348"/>
    </source>
</evidence>
<gene>
    <name evidence="2" type="ORF">SOCE26_031490</name>
</gene>
<dbReference type="AlphaFoldDB" id="A0A2L0ER07"/>
<feature type="region of interest" description="Disordered" evidence="1">
    <location>
        <begin position="99"/>
        <end position="125"/>
    </location>
</feature>
<reference evidence="2 3" key="1">
    <citation type="submission" date="2015-09" db="EMBL/GenBank/DDBJ databases">
        <title>Sorangium comparison.</title>
        <authorList>
            <person name="Zaburannyi N."/>
            <person name="Bunk B."/>
            <person name="Overmann J."/>
            <person name="Mueller R."/>
        </authorList>
    </citation>
    <scope>NUCLEOTIDE SEQUENCE [LARGE SCALE GENOMIC DNA]</scope>
    <source>
        <strain evidence="2 3">So ce26</strain>
    </source>
</reference>
<dbReference type="Proteomes" id="UP000238348">
    <property type="component" value="Chromosome"/>
</dbReference>
<dbReference type="RefSeq" id="WP_104980317.1">
    <property type="nucleotide sequence ID" value="NZ_CP012673.1"/>
</dbReference>
<evidence type="ECO:0000256" key="1">
    <source>
        <dbReference type="SAM" id="MobiDB-lite"/>
    </source>
</evidence>